<keyword evidence="3" id="KW-1185">Reference proteome</keyword>
<dbReference type="Proteomes" id="UP000285146">
    <property type="component" value="Unassembled WGS sequence"/>
</dbReference>
<dbReference type="Gene3D" id="3.60.21.10">
    <property type="match status" value="1"/>
</dbReference>
<dbReference type="PANTHER" id="PTHR12905:SF18">
    <property type="entry name" value="ESTER HYDROLASE, PUTATIVE (AFU_ORTHOLOGUE AFUA_4G03130)-RELATED"/>
    <property type="match status" value="1"/>
</dbReference>
<dbReference type="CDD" id="cd07379">
    <property type="entry name" value="MPP_239FB"/>
    <property type="match status" value="1"/>
</dbReference>
<name>A0A423XEF8_9PEZI</name>
<dbReference type="AlphaFoldDB" id="A0A423XEF8"/>
<sequence>MGMGLLQRFSLRRPSKWEPPTLLDHLLASPLQYFITLIYHLILLLRGQPFRPSRDKRPIRVVCLSDTHDQIAQVVPDGDLLVHAGDLTNPGGAEHIQKQIDWLNSLPHRHKVVIAGNHDSWFDLRSRRSEDKREGRRVDFKGVHYLQNGSVSLDFADGRKLNVYGAADIPACGSNDNAFQYPPDKHPWSGRVPLETDILVTHTPPRSHLDLGLGCPGLLEEVWRVKPRLHVFGHIHWGRGKESVYFDGCQRAYETLMSRAPRGPILDFIPNAGWIEALQVIYYGFNAIAFKYLMLGPGSNNASLMVNTTSVDGNTGRLRKNPAQVVEL</sequence>
<evidence type="ECO:0000313" key="2">
    <source>
        <dbReference type="EMBL" id="ROW14542.1"/>
    </source>
</evidence>
<dbReference type="SUPFAM" id="SSF56300">
    <property type="entry name" value="Metallo-dependent phosphatases"/>
    <property type="match status" value="1"/>
</dbReference>
<dbReference type="Pfam" id="PF00149">
    <property type="entry name" value="Metallophos"/>
    <property type="match status" value="1"/>
</dbReference>
<proteinExistence type="predicted"/>
<evidence type="ECO:0000259" key="1">
    <source>
        <dbReference type="Pfam" id="PF00149"/>
    </source>
</evidence>
<reference evidence="2 3" key="1">
    <citation type="submission" date="2015-09" db="EMBL/GenBank/DDBJ databases">
        <title>Host preference determinants of Valsa canker pathogens revealed by comparative genomics.</title>
        <authorList>
            <person name="Yin Z."/>
            <person name="Huang L."/>
        </authorList>
    </citation>
    <scope>NUCLEOTIDE SEQUENCE [LARGE SCALE GENOMIC DNA]</scope>
    <source>
        <strain evidence="2 3">SXYLt</strain>
    </source>
</reference>
<dbReference type="InterPro" id="IPR004843">
    <property type="entry name" value="Calcineurin-like_PHP"/>
</dbReference>
<organism evidence="2 3">
    <name type="scientific">Cytospora leucostoma</name>
    <dbReference type="NCBI Taxonomy" id="1230097"/>
    <lineage>
        <taxon>Eukaryota</taxon>
        <taxon>Fungi</taxon>
        <taxon>Dikarya</taxon>
        <taxon>Ascomycota</taxon>
        <taxon>Pezizomycotina</taxon>
        <taxon>Sordariomycetes</taxon>
        <taxon>Sordariomycetidae</taxon>
        <taxon>Diaporthales</taxon>
        <taxon>Cytosporaceae</taxon>
        <taxon>Cytospora</taxon>
    </lineage>
</organism>
<dbReference type="PANTHER" id="PTHR12905">
    <property type="entry name" value="METALLOPHOSPHOESTERASE"/>
    <property type="match status" value="1"/>
</dbReference>
<dbReference type="EMBL" id="LKEB01000013">
    <property type="protein sequence ID" value="ROW14542.1"/>
    <property type="molecule type" value="Genomic_DNA"/>
</dbReference>
<gene>
    <name evidence="2" type="ORF">VPNG_03199</name>
</gene>
<dbReference type="OrthoDB" id="630188at2759"/>
<dbReference type="InterPro" id="IPR029052">
    <property type="entry name" value="Metallo-depent_PP-like"/>
</dbReference>
<accession>A0A423XEF8</accession>
<dbReference type="GO" id="GO:0016787">
    <property type="term" value="F:hydrolase activity"/>
    <property type="evidence" value="ECO:0007669"/>
    <property type="project" value="InterPro"/>
</dbReference>
<evidence type="ECO:0000313" key="3">
    <source>
        <dbReference type="Proteomes" id="UP000285146"/>
    </source>
</evidence>
<dbReference type="InParanoid" id="A0A423XEF8"/>
<feature type="domain" description="Calcineurin-like phosphoesterase" evidence="1">
    <location>
        <begin position="59"/>
        <end position="237"/>
    </location>
</feature>
<comment type="caution">
    <text evidence="2">The sequence shown here is derived from an EMBL/GenBank/DDBJ whole genome shotgun (WGS) entry which is preliminary data.</text>
</comment>
<protein>
    <recommendedName>
        <fullName evidence="1">Calcineurin-like phosphoesterase domain-containing protein</fullName>
    </recommendedName>
</protein>
<dbReference type="InterPro" id="IPR051693">
    <property type="entry name" value="UPF0046_metallophosphoest"/>
</dbReference>